<evidence type="ECO:0000256" key="4">
    <source>
        <dbReference type="ARBA" id="ARBA00022692"/>
    </source>
</evidence>
<evidence type="ECO:0000256" key="12">
    <source>
        <dbReference type="SAM" id="Phobius"/>
    </source>
</evidence>
<comment type="similarity">
    <text evidence="8">Belongs to the PpiD chaperone family.</text>
</comment>
<evidence type="ECO:0000256" key="6">
    <source>
        <dbReference type="ARBA" id="ARBA00023136"/>
    </source>
</evidence>
<accession>A0A4Y5Z441</accession>
<dbReference type="InterPro" id="IPR023058">
    <property type="entry name" value="PPIase_PpiC_CS"/>
</dbReference>
<reference evidence="14 15" key="1">
    <citation type="submission" date="2019-06" db="EMBL/GenBank/DDBJ databases">
        <title>A complete genome sequence for Luteibacter pinisoli MAH-14.</title>
        <authorList>
            <person name="Baltrus D.A."/>
        </authorList>
    </citation>
    <scope>NUCLEOTIDE SEQUENCE [LARGE SCALE GENOMIC DNA]</scope>
    <source>
        <strain evidence="14 15">MAH-14</strain>
    </source>
</reference>
<dbReference type="PANTHER" id="PTHR47529:SF1">
    <property type="entry name" value="PERIPLASMIC CHAPERONE PPID"/>
    <property type="match status" value="1"/>
</dbReference>
<evidence type="ECO:0000256" key="1">
    <source>
        <dbReference type="ARBA" id="ARBA00004382"/>
    </source>
</evidence>
<evidence type="ECO:0000259" key="13">
    <source>
        <dbReference type="PROSITE" id="PS50198"/>
    </source>
</evidence>
<feature type="domain" description="PpiC" evidence="13">
    <location>
        <begin position="263"/>
        <end position="366"/>
    </location>
</feature>
<dbReference type="KEGG" id="lpy:FIV34_13685"/>
<dbReference type="Gene3D" id="3.10.50.40">
    <property type="match status" value="1"/>
</dbReference>
<keyword evidence="6 12" id="KW-0472">Membrane</keyword>
<dbReference type="Gene3D" id="1.10.4030.10">
    <property type="entry name" value="Porin chaperone SurA, peptide-binding domain"/>
    <property type="match status" value="1"/>
</dbReference>
<dbReference type="GO" id="GO:0005886">
    <property type="term" value="C:plasma membrane"/>
    <property type="evidence" value="ECO:0007669"/>
    <property type="project" value="UniProtKB-SubCell"/>
</dbReference>
<dbReference type="Proteomes" id="UP000316093">
    <property type="component" value="Chromosome"/>
</dbReference>
<keyword evidence="3" id="KW-0997">Cell inner membrane</keyword>
<dbReference type="PROSITE" id="PS01096">
    <property type="entry name" value="PPIC_PPIASE_1"/>
    <property type="match status" value="1"/>
</dbReference>
<dbReference type="GO" id="GO:0003755">
    <property type="term" value="F:peptidyl-prolyl cis-trans isomerase activity"/>
    <property type="evidence" value="ECO:0007669"/>
    <property type="project" value="UniProtKB-KW"/>
</dbReference>
<keyword evidence="15" id="KW-1185">Reference proteome</keyword>
<feature type="transmembrane region" description="Helical" evidence="12">
    <location>
        <begin position="12"/>
        <end position="30"/>
    </location>
</feature>
<evidence type="ECO:0000313" key="14">
    <source>
        <dbReference type="EMBL" id="QDE40190.1"/>
    </source>
</evidence>
<comment type="subcellular location">
    <subcellularLocation>
        <location evidence="1">Cell inner membrane</location>
        <topology evidence="1">Single-pass type II membrane protein</topology>
        <orientation evidence="1">Periplasmic side</orientation>
    </subcellularLocation>
</comment>
<evidence type="ECO:0000256" key="10">
    <source>
        <dbReference type="ARBA" id="ARBA00042775"/>
    </source>
</evidence>
<keyword evidence="4 12" id="KW-0812">Transmembrane</keyword>
<dbReference type="RefSeq" id="WP_139983667.1">
    <property type="nucleotide sequence ID" value="NZ_CP041046.1"/>
</dbReference>
<dbReference type="InterPro" id="IPR046357">
    <property type="entry name" value="PPIase_dom_sf"/>
</dbReference>
<keyword evidence="5 12" id="KW-1133">Transmembrane helix</keyword>
<keyword evidence="2" id="KW-1003">Cell membrane</keyword>
<dbReference type="OrthoDB" id="9812372at2"/>
<evidence type="ECO:0000256" key="9">
    <source>
        <dbReference type="ARBA" id="ARBA00040743"/>
    </source>
</evidence>
<gene>
    <name evidence="14" type="ORF">FIV34_13685</name>
</gene>
<proteinExistence type="inferred from homology"/>
<evidence type="ECO:0000256" key="7">
    <source>
        <dbReference type="ARBA" id="ARBA00023186"/>
    </source>
</evidence>
<sequence>MLQALRNKIHGWPAAVVLGVSVFAVAFFGIESYFVSRVDTFVAKVDDHEISQQDWQSRMTELRQQIAATPNSPYTVADLEKPELKQQILDGMINQVLLQKANTDLGLAVSDMAVRDTIGGDQGFQVDGRFDPGTYRAVLASQGMTPAMYEAKVRSGLATQMLPEAISATTLVSDADVDNFFRLHGQQRDLRFVDLPRPSLTDANVADSEIDAFYQAHVADYTTPEQVSVQYLEVKQSELKVGEPTDEQLHQYYDKFKQRYAQPEQRLASHILVNVPKNATPDQQKAALEKAKKLAAEATPENFAKLAADNSDDLGSKRSGGDLGWLEKGVTTPAFDAALFALKKGDVSKEPILSPDEGYHIIWLRDAREGDAKPFAEVRGQLAGDWAKAEGERLYNEKAGQLADLAERNPGSLDAAAKELGLEIKTSPLFGRNGGEGIPSDPKFIQAAFGDDVVTQGNNSSLVQVGQGDAIVLHLAKHNAAAAQPLAAVKDAVRQRILDQRVDALAKKQADDLIAQLAKGGDVAALAKAPVQTAAGLTRNKLGDAKDVPPAVLREAFSLPRPTPGKAAWSAVRIDNGNYAVVSVDKVTDGDPAKVDKATRDGLRGQMMDAMARAVTMEYVNALRAKAKITVANDRM</sequence>
<organism evidence="14 15">
    <name type="scientific">Luteibacter pinisoli</name>
    <dbReference type="NCBI Taxonomy" id="2589080"/>
    <lineage>
        <taxon>Bacteria</taxon>
        <taxon>Pseudomonadati</taxon>
        <taxon>Pseudomonadota</taxon>
        <taxon>Gammaproteobacteria</taxon>
        <taxon>Lysobacterales</taxon>
        <taxon>Rhodanobacteraceae</taxon>
        <taxon>Luteibacter</taxon>
    </lineage>
</organism>
<evidence type="ECO:0000256" key="3">
    <source>
        <dbReference type="ARBA" id="ARBA00022519"/>
    </source>
</evidence>
<keyword evidence="11" id="KW-0697">Rotamase</keyword>
<protein>
    <recommendedName>
        <fullName evidence="9">Periplasmic chaperone PpiD</fullName>
    </recommendedName>
    <alternativeName>
        <fullName evidence="10">Periplasmic folding chaperone</fullName>
    </alternativeName>
</protein>
<dbReference type="InterPro" id="IPR052029">
    <property type="entry name" value="PpiD_chaperone"/>
</dbReference>
<evidence type="ECO:0000256" key="8">
    <source>
        <dbReference type="ARBA" id="ARBA00038408"/>
    </source>
</evidence>
<dbReference type="Pfam" id="PF13624">
    <property type="entry name" value="SurA_N_3"/>
    <property type="match status" value="1"/>
</dbReference>
<dbReference type="InterPro" id="IPR027304">
    <property type="entry name" value="Trigger_fact/SurA_dom_sf"/>
</dbReference>
<evidence type="ECO:0000313" key="15">
    <source>
        <dbReference type="Proteomes" id="UP000316093"/>
    </source>
</evidence>
<dbReference type="SUPFAM" id="SSF109998">
    <property type="entry name" value="Triger factor/SurA peptide-binding domain-like"/>
    <property type="match status" value="1"/>
</dbReference>
<evidence type="ECO:0000256" key="5">
    <source>
        <dbReference type="ARBA" id="ARBA00022989"/>
    </source>
</evidence>
<name>A0A4Y5Z441_9GAMM</name>
<dbReference type="Pfam" id="PF00639">
    <property type="entry name" value="Rotamase"/>
    <property type="match status" value="1"/>
</dbReference>
<keyword evidence="11 14" id="KW-0413">Isomerase</keyword>
<evidence type="ECO:0000256" key="2">
    <source>
        <dbReference type="ARBA" id="ARBA00022475"/>
    </source>
</evidence>
<dbReference type="SUPFAM" id="SSF54534">
    <property type="entry name" value="FKBP-like"/>
    <property type="match status" value="1"/>
</dbReference>
<evidence type="ECO:0000256" key="11">
    <source>
        <dbReference type="PROSITE-ProRule" id="PRU00278"/>
    </source>
</evidence>
<dbReference type="PROSITE" id="PS50198">
    <property type="entry name" value="PPIC_PPIASE_2"/>
    <property type="match status" value="1"/>
</dbReference>
<dbReference type="InterPro" id="IPR000297">
    <property type="entry name" value="PPIase_PpiC"/>
</dbReference>
<keyword evidence="7" id="KW-0143">Chaperone</keyword>
<dbReference type="AlphaFoldDB" id="A0A4Y5Z441"/>
<dbReference type="EMBL" id="CP041046">
    <property type="protein sequence ID" value="QDE40190.1"/>
    <property type="molecule type" value="Genomic_DNA"/>
</dbReference>
<dbReference type="PANTHER" id="PTHR47529">
    <property type="entry name" value="PEPTIDYL-PROLYL CIS-TRANS ISOMERASE D"/>
    <property type="match status" value="1"/>
</dbReference>